<dbReference type="RefSeq" id="WP_051720312.1">
    <property type="nucleotide sequence ID" value="NZ_JMIH01000039.1"/>
</dbReference>
<dbReference type="GO" id="GO:0005615">
    <property type="term" value="C:extracellular space"/>
    <property type="evidence" value="ECO:0007669"/>
    <property type="project" value="TreeGrafter"/>
</dbReference>
<feature type="domain" description="FAS1" evidence="1">
    <location>
        <begin position="58"/>
        <end position="198"/>
    </location>
</feature>
<dbReference type="FunFam" id="2.30.180.10:FF:000032">
    <property type="entry name" value="Fasciclin domain-containing protein, putative"/>
    <property type="match status" value="1"/>
</dbReference>
<protein>
    <recommendedName>
        <fullName evidence="1">FAS1 domain-containing protein</fullName>
    </recommendedName>
</protein>
<dbReference type="GO" id="GO:0031012">
    <property type="term" value="C:extracellular matrix"/>
    <property type="evidence" value="ECO:0007669"/>
    <property type="project" value="TreeGrafter"/>
</dbReference>
<dbReference type="OrthoDB" id="1119934at2"/>
<dbReference type="EMBL" id="JMIH01000039">
    <property type="protein sequence ID" value="KEO71762.1"/>
    <property type="molecule type" value="Genomic_DNA"/>
</dbReference>
<dbReference type="eggNOG" id="COG2335">
    <property type="taxonomic scope" value="Bacteria"/>
</dbReference>
<dbReference type="PANTHER" id="PTHR10900">
    <property type="entry name" value="PERIOSTIN-RELATED"/>
    <property type="match status" value="1"/>
</dbReference>
<dbReference type="GO" id="GO:0007155">
    <property type="term" value="P:cell adhesion"/>
    <property type="evidence" value="ECO:0007669"/>
    <property type="project" value="TreeGrafter"/>
</dbReference>
<keyword evidence="3" id="KW-1185">Reference proteome</keyword>
<gene>
    <name evidence="2" type="ORF">EL17_21490</name>
</gene>
<evidence type="ECO:0000313" key="2">
    <source>
        <dbReference type="EMBL" id="KEO71762.1"/>
    </source>
</evidence>
<comment type="caution">
    <text evidence="2">The sequence shown here is derived from an EMBL/GenBank/DDBJ whole genome shotgun (WGS) entry which is preliminary data.</text>
</comment>
<dbReference type="SUPFAM" id="SSF82153">
    <property type="entry name" value="FAS1 domain"/>
    <property type="match status" value="1"/>
</dbReference>
<dbReference type="Pfam" id="PF02469">
    <property type="entry name" value="Fasciclin"/>
    <property type="match status" value="1"/>
</dbReference>
<name>A0A074LD99_9BACT</name>
<evidence type="ECO:0000313" key="3">
    <source>
        <dbReference type="Proteomes" id="UP000027821"/>
    </source>
</evidence>
<dbReference type="STRING" id="1048983.EL17_21490"/>
<reference evidence="2 3" key="1">
    <citation type="submission" date="2014-04" db="EMBL/GenBank/DDBJ databases">
        <title>Characterization and application of a salt tolerant electro-active bacterium.</title>
        <authorList>
            <person name="Yang L."/>
            <person name="Wei S."/>
            <person name="Tay Q.X.M."/>
        </authorList>
    </citation>
    <scope>NUCLEOTIDE SEQUENCE [LARGE SCALE GENOMIC DNA]</scope>
    <source>
        <strain evidence="2 3">LY1</strain>
    </source>
</reference>
<dbReference type="GO" id="GO:0050839">
    <property type="term" value="F:cell adhesion molecule binding"/>
    <property type="evidence" value="ECO:0007669"/>
    <property type="project" value="TreeGrafter"/>
</dbReference>
<accession>A0A074LD99</accession>
<dbReference type="SMART" id="SM00554">
    <property type="entry name" value="FAS1"/>
    <property type="match status" value="1"/>
</dbReference>
<dbReference type="InterPro" id="IPR036378">
    <property type="entry name" value="FAS1_dom_sf"/>
</dbReference>
<dbReference type="GO" id="GO:0030198">
    <property type="term" value="P:extracellular matrix organization"/>
    <property type="evidence" value="ECO:0007669"/>
    <property type="project" value="TreeGrafter"/>
</dbReference>
<dbReference type="InterPro" id="IPR050904">
    <property type="entry name" value="Adhesion/Biosynth-related"/>
</dbReference>
<organism evidence="2 3">
    <name type="scientific">Anditalea andensis</name>
    <dbReference type="NCBI Taxonomy" id="1048983"/>
    <lineage>
        <taxon>Bacteria</taxon>
        <taxon>Pseudomonadati</taxon>
        <taxon>Bacteroidota</taxon>
        <taxon>Cytophagia</taxon>
        <taxon>Cytophagales</taxon>
        <taxon>Cytophagaceae</taxon>
        <taxon>Anditalea</taxon>
    </lineage>
</organism>
<evidence type="ECO:0000259" key="1">
    <source>
        <dbReference type="PROSITE" id="PS50213"/>
    </source>
</evidence>
<proteinExistence type="predicted"/>
<dbReference type="Gene3D" id="2.30.180.10">
    <property type="entry name" value="FAS1 domain"/>
    <property type="match status" value="1"/>
</dbReference>
<dbReference type="Proteomes" id="UP000027821">
    <property type="component" value="Unassembled WGS sequence"/>
</dbReference>
<dbReference type="InterPro" id="IPR000782">
    <property type="entry name" value="FAS1_domain"/>
</dbReference>
<dbReference type="PROSITE" id="PS50213">
    <property type="entry name" value="FAS1"/>
    <property type="match status" value="1"/>
</dbReference>
<sequence>MKIIDNSFRHLTALIALMVLGISVSMAQQQQISDELLMDNRERDDLNYEEMFNGDTEGQDIFSLIRDDENFSKFMELVDQSGLAPSMRAADEFTVFIPTNDAFKELTVRQYEALTKPENKDMLTRVIKAHIFPAKVGMNDFTGRQTMETSDGVEIPIETEGAVATAGGVNRMVVGGARIMKSDVQASNGVIHVVDRVIIPGQVTPTTGFGAVR</sequence>
<dbReference type="AlphaFoldDB" id="A0A074LD99"/>
<dbReference type="PANTHER" id="PTHR10900:SF77">
    <property type="entry name" value="FI19380P1"/>
    <property type="match status" value="1"/>
</dbReference>